<dbReference type="GO" id="GO:0016020">
    <property type="term" value="C:membrane"/>
    <property type="evidence" value="ECO:0007669"/>
    <property type="project" value="UniProtKB-SubCell"/>
</dbReference>
<evidence type="ECO:0000256" key="5">
    <source>
        <dbReference type="ARBA" id="ARBA00022692"/>
    </source>
</evidence>
<proteinExistence type="inferred from homology"/>
<comment type="caution">
    <text evidence="14">The sequence shown here is derived from an EMBL/GenBank/DDBJ whole genome shotgun (WGS) entry which is preliminary data.</text>
</comment>
<keyword evidence="10 13" id="KW-0503">Monooxygenase</keyword>
<comment type="similarity">
    <text evidence="3 13">Belongs to the cytochrome P450 family.</text>
</comment>
<feature type="binding site" description="axial binding residue" evidence="12">
    <location>
        <position position="384"/>
    </location>
    <ligand>
        <name>heme</name>
        <dbReference type="ChEBI" id="CHEBI:30413"/>
    </ligand>
    <ligandPart>
        <name>Fe</name>
        <dbReference type="ChEBI" id="CHEBI:18248"/>
    </ligandPart>
</feature>
<dbReference type="GO" id="GO:0016125">
    <property type="term" value="P:sterol metabolic process"/>
    <property type="evidence" value="ECO:0007669"/>
    <property type="project" value="TreeGrafter"/>
</dbReference>
<dbReference type="InterPro" id="IPR001128">
    <property type="entry name" value="Cyt_P450"/>
</dbReference>
<dbReference type="PANTHER" id="PTHR24286:SF90">
    <property type="entry name" value="CYTOCHROME P450"/>
    <property type="match status" value="1"/>
</dbReference>
<sequence>MGFPLIGETIQFIIPSRSIDIPPFIDKRMKRYGPLFKTSLVGRPVVVSCDPEFNQFIFQQEGKLVELWYLDSFAKILRQDTLTFTPNGYIHKYLRNRVLNQFGADILKRKLLSEMEHVICAKLQAWSTLPTVELKSATSAMIFDYTSKQLFSYEADKSEENLAETFNNFMKGLMSIPLNLPGTAFHECLKRLIKLLSRLLEERRASSSGNCKGDFLDQIVEDMKNETFLTDDFAVSMMFGILLASIETLSGNLTVLIKLLTGHPAVVKELMEEHEAILKNRGNANSGLSWSECQSMTFTHHVVSEALRMGNIPPGILRRATNDIQVNGYTIPKGWIIMVVPAALQLNPTTYEDPLAFNPWRWKDMGSNVTGKNFITFGGGTRSCVGADFAKVLMAVFLHFFLTKYRWTKAKGGEVVRTPALGFGNGFHIQVSEKHE</sequence>
<dbReference type="InterPro" id="IPR017972">
    <property type="entry name" value="Cyt_P450_CS"/>
</dbReference>
<accession>A0AAP0NER5</accession>
<dbReference type="Pfam" id="PF00067">
    <property type="entry name" value="p450"/>
    <property type="match status" value="1"/>
</dbReference>
<comment type="subcellular location">
    <subcellularLocation>
        <location evidence="2">Membrane</location>
        <topology evidence="2">Single-pass membrane protein</topology>
    </subcellularLocation>
</comment>
<dbReference type="GO" id="GO:0004497">
    <property type="term" value="F:monooxygenase activity"/>
    <property type="evidence" value="ECO:0007669"/>
    <property type="project" value="UniProtKB-KW"/>
</dbReference>
<evidence type="ECO:0000256" key="10">
    <source>
        <dbReference type="ARBA" id="ARBA00023033"/>
    </source>
</evidence>
<dbReference type="CDD" id="cd11043">
    <property type="entry name" value="CYP90-like"/>
    <property type="match status" value="1"/>
</dbReference>
<dbReference type="InterPro" id="IPR002403">
    <property type="entry name" value="Cyt_P450_E_grp-IV"/>
</dbReference>
<evidence type="ECO:0000256" key="11">
    <source>
        <dbReference type="ARBA" id="ARBA00023136"/>
    </source>
</evidence>
<dbReference type="GO" id="GO:0016705">
    <property type="term" value="F:oxidoreductase activity, acting on paired donors, with incorporation or reduction of molecular oxygen"/>
    <property type="evidence" value="ECO:0007669"/>
    <property type="project" value="InterPro"/>
</dbReference>
<evidence type="ECO:0000256" key="4">
    <source>
        <dbReference type="ARBA" id="ARBA00022617"/>
    </source>
</evidence>
<organism evidence="14 15">
    <name type="scientific">Liquidambar formosana</name>
    <name type="common">Formosan gum</name>
    <dbReference type="NCBI Taxonomy" id="63359"/>
    <lineage>
        <taxon>Eukaryota</taxon>
        <taxon>Viridiplantae</taxon>
        <taxon>Streptophyta</taxon>
        <taxon>Embryophyta</taxon>
        <taxon>Tracheophyta</taxon>
        <taxon>Spermatophyta</taxon>
        <taxon>Magnoliopsida</taxon>
        <taxon>eudicotyledons</taxon>
        <taxon>Gunneridae</taxon>
        <taxon>Pentapetalae</taxon>
        <taxon>Saxifragales</taxon>
        <taxon>Altingiaceae</taxon>
        <taxon>Liquidambar</taxon>
    </lineage>
</organism>
<keyword evidence="11" id="KW-0472">Membrane</keyword>
<keyword evidence="6 12" id="KW-0479">Metal-binding</keyword>
<keyword evidence="15" id="KW-1185">Reference proteome</keyword>
<dbReference type="EMBL" id="JBBPBK010000014">
    <property type="protein sequence ID" value="KAK9270787.1"/>
    <property type="molecule type" value="Genomic_DNA"/>
</dbReference>
<evidence type="ECO:0000256" key="13">
    <source>
        <dbReference type="RuleBase" id="RU000461"/>
    </source>
</evidence>
<evidence type="ECO:0000256" key="7">
    <source>
        <dbReference type="ARBA" id="ARBA00022989"/>
    </source>
</evidence>
<evidence type="ECO:0000256" key="8">
    <source>
        <dbReference type="ARBA" id="ARBA00023002"/>
    </source>
</evidence>
<evidence type="ECO:0008006" key="16">
    <source>
        <dbReference type="Google" id="ProtNLM"/>
    </source>
</evidence>
<dbReference type="SUPFAM" id="SSF48264">
    <property type="entry name" value="Cytochrome P450"/>
    <property type="match status" value="1"/>
</dbReference>
<dbReference type="Proteomes" id="UP001415857">
    <property type="component" value="Unassembled WGS sequence"/>
</dbReference>
<dbReference type="PANTHER" id="PTHR24286">
    <property type="entry name" value="CYTOCHROME P450 26"/>
    <property type="match status" value="1"/>
</dbReference>
<comment type="cofactor">
    <cofactor evidence="1 12">
        <name>heme</name>
        <dbReference type="ChEBI" id="CHEBI:30413"/>
    </cofactor>
</comment>
<dbReference type="FunFam" id="1.10.630.10:FF:000020">
    <property type="entry name" value="Cytochrome P450 family protein"/>
    <property type="match status" value="1"/>
</dbReference>
<gene>
    <name evidence="14" type="ORF">L1049_026372</name>
</gene>
<evidence type="ECO:0000256" key="12">
    <source>
        <dbReference type="PIRSR" id="PIRSR602403-1"/>
    </source>
</evidence>
<dbReference type="GO" id="GO:0020037">
    <property type="term" value="F:heme binding"/>
    <property type="evidence" value="ECO:0007669"/>
    <property type="project" value="InterPro"/>
</dbReference>
<keyword evidence="4 12" id="KW-0349">Heme</keyword>
<keyword evidence="7" id="KW-1133">Transmembrane helix</keyword>
<evidence type="ECO:0000256" key="9">
    <source>
        <dbReference type="ARBA" id="ARBA00023004"/>
    </source>
</evidence>
<keyword evidence="8 13" id="KW-0560">Oxidoreductase</keyword>
<evidence type="ECO:0000256" key="2">
    <source>
        <dbReference type="ARBA" id="ARBA00004167"/>
    </source>
</evidence>
<evidence type="ECO:0000313" key="15">
    <source>
        <dbReference type="Proteomes" id="UP001415857"/>
    </source>
</evidence>
<dbReference type="PROSITE" id="PS00086">
    <property type="entry name" value="CYTOCHROME_P450"/>
    <property type="match status" value="1"/>
</dbReference>
<dbReference type="GO" id="GO:0005506">
    <property type="term" value="F:iron ion binding"/>
    <property type="evidence" value="ECO:0007669"/>
    <property type="project" value="InterPro"/>
</dbReference>
<dbReference type="GO" id="GO:0016132">
    <property type="term" value="P:brassinosteroid biosynthetic process"/>
    <property type="evidence" value="ECO:0007669"/>
    <property type="project" value="TreeGrafter"/>
</dbReference>
<evidence type="ECO:0000256" key="3">
    <source>
        <dbReference type="ARBA" id="ARBA00010617"/>
    </source>
</evidence>
<dbReference type="PRINTS" id="PR00465">
    <property type="entry name" value="EP450IV"/>
</dbReference>
<protein>
    <recommendedName>
        <fullName evidence="16">Cytochrome P450</fullName>
    </recommendedName>
</protein>
<dbReference type="GO" id="GO:0010268">
    <property type="term" value="P:brassinosteroid homeostasis"/>
    <property type="evidence" value="ECO:0007669"/>
    <property type="project" value="TreeGrafter"/>
</dbReference>
<keyword evidence="5" id="KW-0812">Transmembrane</keyword>
<evidence type="ECO:0000313" key="14">
    <source>
        <dbReference type="EMBL" id="KAK9270787.1"/>
    </source>
</evidence>
<dbReference type="AlphaFoldDB" id="A0AAP0NER5"/>
<dbReference type="Gene3D" id="1.10.630.10">
    <property type="entry name" value="Cytochrome P450"/>
    <property type="match status" value="1"/>
</dbReference>
<dbReference type="InterPro" id="IPR036396">
    <property type="entry name" value="Cyt_P450_sf"/>
</dbReference>
<evidence type="ECO:0000256" key="6">
    <source>
        <dbReference type="ARBA" id="ARBA00022723"/>
    </source>
</evidence>
<keyword evidence="9 12" id="KW-0408">Iron</keyword>
<name>A0AAP0NER5_LIQFO</name>
<reference evidence="14 15" key="1">
    <citation type="journal article" date="2024" name="Plant J.">
        <title>Genome sequences and population genomics reveal climatic adaptation and genomic divergence between two closely related sweetgum species.</title>
        <authorList>
            <person name="Xu W.Q."/>
            <person name="Ren C.Q."/>
            <person name="Zhang X.Y."/>
            <person name="Comes H.P."/>
            <person name="Liu X.H."/>
            <person name="Li Y.G."/>
            <person name="Kettle C.J."/>
            <person name="Jalonen R."/>
            <person name="Gaisberger H."/>
            <person name="Ma Y.Z."/>
            <person name="Qiu Y.X."/>
        </authorList>
    </citation>
    <scope>NUCLEOTIDE SEQUENCE [LARGE SCALE GENOMIC DNA]</scope>
    <source>
        <strain evidence="14">Hangzhou</strain>
    </source>
</reference>
<evidence type="ECO:0000256" key="1">
    <source>
        <dbReference type="ARBA" id="ARBA00001971"/>
    </source>
</evidence>